<sequence length="59" mass="6729">MNKPPRTTRTQGCGWLIGICPVWVVPHPLAFGRLRIMAVFYADIGFLPRNKTRCDKICL</sequence>
<reference evidence="1" key="1">
    <citation type="journal article" date="2018" name="MSphere">
        <title>Ultrasensitive Capture of Human Herpes Simplex Virus Genomes Directly from Clinical Samples Reveals Extraordinarily Limited Evolution in Cell Culture.</title>
        <authorList>
            <person name="Greninger A.L."/>
            <person name="Roychoudhury P."/>
            <person name="Xie H."/>
            <person name="Casto A."/>
            <person name="Cent A."/>
            <person name="Pepper G."/>
            <person name="Koelle D.M."/>
            <person name="Huang M.L."/>
            <person name="Wald A."/>
            <person name="Johnston C."/>
            <person name="Jerome K.R."/>
        </authorList>
    </citation>
    <scope>NUCLEOTIDE SEQUENCE</scope>
    <source>
        <strain evidence="1">2006-57630</strain>
    </source>
</reference>
<protein>
    <submittedName>
        <fullName evidence="1">Uncharacterized protein</fullName>
    </submittedName>
</protein>
<organism evidence="1">
    <name type="scientific">Human herpesvirus 1</name>
    <name type="common">HHV-1</name>
    <name type="synonym">Human herpes simplex virus 1</name>
    <dbReference type="NCBI Taxonomy" id="10298"/>
    <lineage>
        <taxon>Viruses</taxon>
        <taxon>Duplodnaviria</taxon>
        <taxon>Heunggongvirae</taxon>
        <taxon>Peploviricota</taxon>
        <taxon>Herviviricetes</taxon>
        <taxon>Herpesvirales</taxon>
        <taxon>Orthoherpesviridae</taxon>
        <taxon>Alphaherpesvirinae</taxon>
        <taxon>Simplexvirus</taxon>
        <taxon>Simplexvirus humanalpha1</taxon>
    </lineage>
</organism>
<evidence type="ECO:0000313" key="1">
    <source>
        <dbReference type="EMBL" id="AWW08082.1"/>
    </source>
</evidence>
<organismHost>
    <name type="scientific">Homo sapiens</name>
    <name type="common">Human</name>
    <dbReference type="NCBI Taxonomy" id="9606"/>
</organismHost>
<name>A0A2Z4H032_HHV1</name>
<proteinExistence type="predicted"/>
<dbReference type="EMBL" id="MG999840">
    <property type="protein sequence ID" value="AWW08082.1"/>
    <property type="molecule type" value="Genomic_DNA"/>
</dbReference>
<accession>A0A2Z4H032</accession>